<feature type="region of interest" description="Disordered" evidence="1">
    <location>
        <begin position="14"/>
        <end position="52"/>
    </location>
</feature>
<proteinExistence type="predicted"/>
<accession>A0A6A6W1C6</accession>
<reference evidence="2" key="1">
    <citation type="journal article" date="2020" name="Stud. Mycol.">
        <title>101 Dothideomycetes genomes: a test case for predicting lifestyles and emergence of pathogens.</title>
        <authorList>
            <person name="Haridas S."/>
            <person name="Albert R."/>
            <person name="Binder M."/>
            <person name="Bloem J."/>
            <person name="Labutti K."/>
            <person name="Salamov A."/>
            <person name="Andreopoulos B."/>
            <person name="Baker S."/>
            <person name="Barry K."/>
            <person name="Bills G."/>
            <person name="Bluhm B."/>
            <person name="Cannon C."/>
            <person name="Castanera R."/>
            <person name="Culley D."/>
            <person name="Daum C."/>
            <person name="Ezra D."/>
            <person name="Gonzalez J."/>
            <person name="Henrissat B."/>
            <person name="Kuo A."/>
            <person name="Liang C."/>
            <person name="Lipzen A."/>
            <person name="Lutzoni F."/>
            <person name="Magnuson J."/>
            <person name="Mondo S."/>
            <person name="Nolan M."/>
            <person name="Ohm R."/>
            <person name="Pangilinan J."/>
            <person name="Park H.-J."/>
            <person name="Ramirez L."/>
            <person name="Alfaro M."/>
            <person name="Sun H."/>
            <person name="Tritt A."/>
            <person name="Yoshinaga Y."/>
            <person name="Zwiers L.-H."/>
            <person name="Turgeon B."/>
            <person name="Goodwin S."/>
            <person name="Spatafora J."/>
            <person name="Crous P."/>
            <person name="Grigoriev I."/>
        </authorList>
    </citation>
    <scope>NUCLEOTIDE SEQUENCE</scope>
    <source>
        <strain evidence="2">CBS 121739</strain>
    </source>
</reference>
<feature type="compositionally biased region" description="Basic and acidic residues" evidence="1">
    <location>
        <begin position="43"/>
        <end position="52"/>
    </location>
</feature>
<organism evidence="2 3">
    <name type="scientific">Pseudovirgaria hyperparasitica</name>
    <dbReference type="NCBI Taxonomy" id="470096"/>
    <lineage>
        <taxon>Eukaryota</taxon>
        <taxon>Fungi</taxon>
        <taxon>Dikarya</taxon>
        <taxon>Ascomycota</taxon>
        <taxon>Pezizomycotina</taxon>
        <taxon>Dothideomycetes</taxon>
        <taxon>Dothideomycetes incertae sedis</taxon>
        <taxon>Acrospermales</taxon>
        <taxon>Acrospermaceae</taxon>
        <taxon>Pseudovirgaria</taxon>
    </lineage>
</organism>
<dbReference type="AlphaFoldDB" id="A0A6A6W1C6"/>
<gene>
    <name evidence="2" type="ORF">EJ05DRAFT_135523</name>
</gene>
<evidence type="ECO:0000256" key="1">
    <source>
        <dbReference type="SAM" id="MobiDB-lite"/>
    </source>
</evidence>
<evidence type="ECO:0000313" key="3">
    <source>
        <dbReference type="Proteomes" id="UP000799437"/>
    </source>
</evidence>
<evidence type="ECO:0000313" key="2">
    <source>
        <dbReference type="EMBL" id="KAF2754851.1"/>
    </source>
</evidence>
<dbReference type="RefSeq" id="XP_033597302.1">
    <property type="nucleotide sequence ID" value="XM_033739185.1"/>
</dbReference>
<protein>
    <submittedName>
        <fullName evidence="2">Uncharacterized protein</fullName>
    </submittedName>
</protein>
<keyword evidence="3" id="KW-1185">Reference proteome</keyword>
<sequence length="158" mass="18043">MALLSTRLNQGLVGSLTETLPRRPVSPPPPYQTLEPGAPSTDLQHRQEPPRFDDSFDAVAETKAILLERSTPRSQFMQQVKWIEEQITQQRRDSAGRIQTHPFDPTQDIVNNAENIVRARWVTQNIWKSSWGPAWPSNAKSGWSHNILHSKKGPWIPY</sequence>
<name>A0A6A6W1C6_9PEZI</name>
<dbReference type="GeneID" id="54480239"/>
<dbReference type="Proteomes" id="UP000799437">
    <property type="component" value="Unassembled WGS sequence"/>
</dbReference>
<dbReference type="EMBL" id="ML996579">
    <property type="protein sequence ID" value="KAF2754851.1"/>
    <property type="molecule type" value="Genomic_DNA"/>
</dbReference>